<proteinExistence type="predicted"/>
<dbReference type="SMART" id="SM00225">
    <property type="entry name" value="BTB"/>
    <property type="match status" value="1"/>
</dbReference>
<dbReference type="EMBL" id="WJQU01003914">
    <property type="protein sequence ID" value="KAJ6621060.1"/>
    <property type="molecule type" value="Genomic_DNA"/>
</dbReference>
<dbReference type="Pfam" id="PF00651">
    <property type="entry name" value="BTB"/>
    <property type="match status" value="1"/>
</dbReference>
<organism evidence="3 4">
    <name type="scientific">Pseudolycoriella hygida</name>
    <dbReference type="NCBI Taxonomy" id="35572"/>
    <lineage>
        <taxon>Eukaryota</taxon>
        <taxon>Metazoa</taxon>
        <taxon>Ecdysozoa</taxon>
        <taxon>Arthropoda</taxon>
        <taxon>Hexapoda</taxon>
        <taxon>Insecta</taxon>
        <taxon>Pterygota</taxon>
        <taxon>Neoptera</taxon>
        <taxon>Endopterygota</taxon>
        <taxon>Diptera</taxon>
        <taxon>Nematocera</taxon>
        <taxon>Sciaroidea</taxon>
        <taxon>Sciaridae</taxon>
        <taxon>Pseudolycoriella</taxon>
    </lineage>
</organism>
<evidence type="ECO:0000313" key="3">
    <source>
        <dbReference type="EMBL" id="KAJ6621060.1"/>
    </source>
</evidence>
<dbReference type="AlphaFoldDB" id="A0A9Q0RS76"/>
<dbReference type="PANTHER" id="PTHR24413">
    <property type="entry name" value="SPECKLE-TYPE POZ PROTEIN"/>
    <property type="match status" value="1"/>
</dbReference>
<name>A0A9Q0RS76_9DIPT</name>
<dbReference type="InterPro" id="IPR011333">
    <property type="entry name" value="SKP1/BTB/POZ_sf"/>
</dbReference>
<reference evidence="3" key="1">
    <citation type="submission" date="2022-07" db="EMBL/GenBank/DDBJ databases">
        <authorList>
            <person name="Trinca V."/>
            <person name="Uliana J.V.C."/>
            <person name="Torres T.T."/>
            <person name="Ward R.J."/>
            <person name="Monesi N."/>
        </authorList>
    </citation>
    <scope>NUCLEOTIDE SEQUENCE</scope>
    <source>
        <strain evidence="3">HSMRA1968</strain>
        <tissue evidence="3">Whole embryos</tissue>
    </source>
</reference>
<keyword evidence="4" id="KW-1185">Reference proteome</keyword>
<keyword evidence="1" id="KW-0175">Coiled coil</keyword>
<feature type="coiled-coil region" evidence="1">
    <location>
        <begin position="320"/>
        <end position="347"/>
    </location>
</feature>
<dbReference type="InterPro" id="IPR000210">
    <property type="entry name" value="BTB/POZ_dom"/>
</dbReference>
<evidence type="ECO:0000313" key="4">
    <source>
        <dbReference type="Proteomes" id="UP001151699"/>
    </source>
</evidence>
<comment type="caution">
    <text evidence="3">The sequence shown here is derived from an EMBL/GenBank/DDBJ whole genome shotgun (WGS) entry which is preliminary data.</text>
</comment>
<accession>A0A9Q0RS76</accession>
<gene>
    <name evidence="3" type="primary">SPOPL_1</name>
    <name evidence="3" type="ORF">Bhyg_17224</name>
</gene>
<evidence type="ECO:0000259" key="2">
    <source>
        <dbReference type="PROSITE" id="PS50097"/>
    </source>
</evidence>
<protein>
    <submittedName>
        <fullName evidence="3">Speckle-type POZ protein-like</fullName>
    </submittedName>
</protein>
<sequence length="347" mass="39935">MEPSVQLVKYMKLEPIERRSECNILIEDWAQVKPHVAITSSIIDFLDSKTVWWISIQKQASSISLTTYIDTSDCTETSGMWNFYATGTINGMQFETDIKRIIHEEGSHCKRLSFDSQNETLDLKLVMCMSQDCLDEVPLQKFIGTSCQYKNIIANNESILRTAKYSDFSFDVNGRMFKVHKSILATASPVFDKLFQRKCKEGVPNHSRIDDTDPTIFQYLLDYIYCGKLPEEIHDGQVARNVFKVANYYQINRLEEVCVSVLKYSLTKDNAVDAFELAETYGLEDVKMMAWSIIQFEILELSDAELPKKTGTIHSLIAIKEEKTMLLQEYEQQIRILDASTKNLLMK</sequence>
<dbReference type="SUPFAM" id="SSF54695">
    <property type="entry name" value="POZ domain"/>
    <property type="match status" value="1"/>
</dbReference>
<dbReference type="Gene3D" id="3.30.710.10">
    <property type="entry name" value="Potassium Channel Kv1.1, Chain A"/>
    <property type="match status" value="1"/>
</dbReference>
<evidence type="ECO:0000256" key="1">
    <source>
        <dbReference type="SAM" id="Coils"/>
    </source>
</evidence>
<dbReference type="PROSITE" id="PS50097">
    <property type="entry name" value="BTB"/>
    <property type="match status" value="1"/>
</dbReference>
<feature type="domain" description="BTB" evidence="2">
    <location>
        <begin position="166"/>
        <end position="233"/>
    </location>
</feature>
<dbReference type="OrthoDB" id="7786196at2759"/>
<dbReference type="Proteomes" id="UP001151699">
    <property type="component" value="Unassembled WGS sequence"/>
</dbReference>